<dbReference type="GO" id="GO:0016887">
    <property type="term" value="F:ATP hydrolysis activity"/>
    <property type="evidence" value="ECO:0007669"/>
    <property type="project" value="InterPro"/>
</dbReference>
<accession>A0A1F5PKB7</accession>
<protein>
    <submittedName>
        <fullName evidence="5">Sulfonate ABC transporter ATP-binding protein</fullName>
    </submittedName>
</protein>
<dbReference type="SUPFAM" id="SSF52540">
    <property type="entry name" value="P-loop containing nucleoside triphosphate hydrolases"/>
    <property type="match status" value="1"/>
</dbReference>
<dbReference type="EMBL" id="MFEY01000007">
    <property type="protein sequence ID" value="OGE90309.1"/>
    <property type="molecule type" value="Genomic_DNA"/>
</dbReference>
<dbReference type="Gene3D" id="3.40.50.300">
    <property type="entry name" value="P-loop containing nucleotide triphosphate hydrolases"/>
    <property type="match status" value="1"/>
</dbReference>
<evidence type="ECO:0000256" key="2">
    <source>
        <dbReference type="ARBA" id="ARBA00022741"/>
    </source>
</evidence>
<evidence type="ECO:0000313" key="5">
    <source>
        <dbReference type="EMBL" id="OGE90309.1"/>
    </source>
</evidence>
<keyword evidence="2" id="KW-0547">Nucleotide-binding</keyword>
<keyword evidence="3 5" id="KW-0067">ATP-binding</keyword>
<evidence type="ECO:0000256" key="3">
    <source>
        <dbReference type="ARBA" id="ARBA00022840"/>
    </source>
</evidence>
<dbReference type="GO" id="GO:0005524">
    <property type="term" value="F:ATP binding"/>
    <property type="evidence" value="ECO:0007669"/>
    <property type="project" value="UniProtKB-KW"/>
</dbReference>
<dbReference type="FunFam" id="3.40.50.300:FF:000425">
    <property type="entry name" value="Probable ABC transporter, ATP-binding subunit"/>
    <property type="match status" value="1"/>
</dbReference>
<dbReference type="InterPro" id="IPR027417">
    <property type="entry name" value="P-loop_NTPase"/>
</dbReference>
<dbReference type="Pfam" id="PF00005">
    <property type="entry name" value="ABC_tran"/>
    <property type="match status" value="1"/>
</dbReference>
<dbReference type="PANTHER" id="PTHR42788:SF13">
    <property type="entry name" value="ALIPHATIC SULFONATES IMPORT ATP-BINDING PROTEIN SSUB"/>
    <property type="match status" value="1"/>
</dbReference>
<dbReference type="InterPro" id="IPR003593">
    <property type="entry name" value="AAA+_ATPase"/>
</dbReference>
<dbReference type="Proteomes" id="UP000177682">
    <property type="component" value="Unassembled WGS sequence"/>
</dbReference>
<evidence type="ECO:0000313" key="6">
    <source>
        <dbReference type="Proteomes" id="UP000177682"/>
    </source>
</evidence>
<dbReference type="CDD" id="cd03293">
    <property type="entry name" value="ABC_NrtD_SsuB_transporters"/>
    <property type="match status" value="1"/>
</dbReference>
<dbReference type="PANTHER" id="PTHR42788">
    <property type="entry name" value="TAURINE IMPORT ATP-BINDING PROTEIN-RELATED"/>
    <property type="match status" value="1"/>
</dbReference>
<comment type="caution">
    <text evidence="5">The sequence shown here is derived from an EMBL/GenBank/DDBJ whole genome shotgun (WGS) entry which is preliminary data.</text>
</comment>
<gene>
    <name evidence="5" type="ORF">A3E29_04410</name>
</gene>
<organism evidence="5 6">
    <name type="scientific">Candidatus Doudnabacteria bacterium RIFCSPHIGHO2_12_FULL_48_16</name>
    <dbReference type="NCBI Taxonomy" id="1817838"/>
    <lineage>
        <taxon>Bacteria</taxon>
        <taxon>Candidatus Doudnaibacteriota</taxon>
    </lineage>
</organism>
<dbReference type="AlphaFoldDB" id="A0A1F5PKB7"/>
<proteinExistence type="predicted"/>
<dbReference type="PROSITE" id="PS50893">
    <property type="entry name" value="ABC_TRANSPORTER_2"/>
    <property type="match status" value="1"/>
</dbReference>
<dbReference type="SMART" id="SM00382">
    <property type="entry name" value="AAA"/>
    <property type="match status" value="1"/>
</dbReference>
<dbReference type="InterPro" id="IPR003439">
    <property type="entry name" value="ABC_transporter-like_ATP-bd"/>
</dbReference>
<sequence length="248" mass="28165">MLEISNISKLYKHNDQWSEVIKDVTLPIADREFIAIVGPSGCGKTTLLKILAGLLEPSSGKILLDGKEITAPGKDLGLVFQGFTLFPWLNVWENIAFGLNIRNLKQEEVVKTVNHYLTVTGLKDFAEYFPKDLSGGMQQRVAIARTLANNPKILLMDEPFGALDSQTRSQMQEFLTRLWEAEHKTVVFVTHDVNEAVFLADKVYVFSPQPTEIKKVFNVPFPRPRTHALKRTKEFFDFSNQVAHEFEQ</sequence>
<dbReference type="PROSITE" id="PS00211">
    <property type="entry name" value="ABC_TRANSPORTER_1"/>
    <property type="match status" value="1"/>
</dbReference>
<keyword evidence="1" id="KW-0813">Transport</keyword>
<evidence type="ECO:0000256" key="1">
    <source>
        <dbReference type="ARBA" id="ARBA00022448"/>
    </source>
</evidence>
<dbReference type="InterPro" id="IPR017871">
    <property type="entry name" value="ABC_transporter-like_CS"/>
</dbReference>
<dbReference type="InterPro" id="IPR050166">
    <property type="entry name" value="ABC_transporter_ATP-bind"/>
</dbReference>
<feature type="domain" description="ABC transporter" evidence="4">
    <location>
        <begin position="2"/>
        <end position="233"/>
    </location>
</feature>
<evidence type="ECO:0000259" key="4">
    <source>
        <dbReference type="PROSITE" id="PS50893"/>
    </source>
</evidence>
<reference evidence="5 6" key="1">
    <citation type="journal article" date="2016" name="Nat. Commun.">
        <title>Thousands of microbial genomes shed light on interconnected biogeochemical processes in an aquifer system.</title>
        <authorList>
            <person name="Anantharaman K."/>
            <person name="Brown C.T."/>
            <person name="Hug L.A."/>
            <person name="Sharon I."/>
            <person name="Castelle C.J."/>
            <person name="Probst A.J."/>
            <person name="Thomas B.C."/>
            <person name="Singh A."/>
            <person name="Wilkins M.J."/>
            <person name="Karaoz U."/>
            <person name="Brodie E.L."/>
            <person name="Williams K.H."/>
            <person name="Hubbard S.S."/>
            <person name="Banfield J.F."/>
        </authorList>
    </citation>
    <scope>NUCLEOTIDE SEQUENCE [LARGE SCALE GENOMIC DNA]</scope>
</reference>
<name>A0A1F5PKB7_9BACT</name>
<dbReference type="GO" id="GO:0015697">
    <property type="term" value="P:quaternary ammonium group transport"/>
    <property type="evidence" value="ECO:0007669"/>
    <property type="project" value="UniProtKB-ARBA"/>
</dbReference>